<gene>
    <name evidence="1" type="ORF">ACIKP7_12025</name>
</gene>
<accession>A0ACC7LVM5</accession>
<protein>
    <submittedName>
        <fullName evidence="1">Uncharacterized protein</fullName>
    </submittedName>
</protein>
<organism evidence="1 2">
    <name type="scientific">Pseudomonas caricapapayae</name>
    <dbReference type="NCBI Taxonomy" id="46678"/>
    <lineage>
        <taxon>Bacteria</taxon>
        <taxon>Pseudomonadati</taxon>
        <taxon>Pseudomonadota</taxon>
        <taxon>Gammaproteobacteria</taxon>
        <taxon>Pseudomonadales</taxon>
        <taxon>Pseudomonadaceae</taxon>
        <taxon>Pseudomonas</taxon>
    </lineage>
</organism>
<dbReference type="Proteomes" id="UP001615411">
    <property type="component" value="Unassembled WGS sequence"/>
</dbReference>
<comment type="caution">
    <text evidence="1">The sequence shown here is derived from an EMBL/GenBank/DDBJ whole genome shotgun (WGS) entry which is preliminary data.</text>
</comment>
<evidence type="ECO:0000313" key="2">
    <source>
        <dbReference type="Proteomes" id="UP001615411"/>
    </source>
</evidence>
<evidence type="ECO:0000313" key="1">
    <source>
        <dbReference type="EMBL" id="MFJ1338848.1"/>
    </source>
</evidence>
<reference evidence="1" key="1">
    <citation type="submission" date="2024-10" db="EMBL/GenBank/DDBJ databases">
        <title>Aeromonas and Pseudomonas from the Cagarras Archipelago, Rio de Janeiro, Brazil.</title>
        <authorList>
            <person name="Canellas A.L.B."/>
            <person name="Laport M.S."/>
        </authorList>
    </citation>
    <scope>NUCLEOTIDE SEQUENCE</scope>
    <source>
        <strain evidence="1">ACP-7</strain>
    </source>
</reference>
<name>A0ACC7LVM5_9PSED</name>
<sequence>MFFGNEGNNKILGGFLRKSGAAHINDEARAARLSIAREIVGYIYKKPEEWDQRCSFNIKYIGDSFLRELDGFDQQKPTDIDSIYSMSYRFLCEFDFLVGSGRELSMELRSIRRKIEHDNAEMDEDIRSQIVYAAYIMPANIAKEFINDANIGVFKDFEQRKIEAENLKSQWDDEIEQKKTATDALKDKLDQYKIGFNFVGLYKGFSELSEKKAKESRWLFWSLIGMGSTILIPLIVEVIFAVLEIYNGKIFTASHLMILIPLISIEIVLVYFFRIILINHRSVKGQIMQLELRQTLCQFIQSYAGYSTEIKKQDSGALEKFENLIFSGILSDPEKLPSTFDGFEQIGNLIKSVKNS</sequence>
<dbReference type="EMBL" id="JBIUGF010000031">
    <property type="protein sequence ID" value="MFJ1338848.1"/>
    <property type="molecule type" value="Genomic_DNA"/>
</dbReference>
<proteinExistence type="predicted"/>
<keyword evidence="2" id="KW-1185">Reference proteome</keyword>